<dbReference type="AlphaFoldDB" id="A0A9X3IH23"/>
<evidence type="ECO:0000259" key="5">
    <source>
        <dbReference type="PROSITE" id="PS50931"/>
    </source>
</evidence>
<dbReference type="PANTHER" id="PTHR30537:SF3">
    <property type="entry name" value="TRANSCRIPTIONAL REGULATORY PROTEIN"/>
    <property type="match status" value="1"/>
</dbReference>
<evidence type="ECO:0000256" key="2">
    <source>
        <dbReference type="ARBA" id="ARBA00023015"/>
    </source>
</evidence>
<evidence type="ECO:0000313" key="6">
    <source>
        <dbReference type="EMBL" id="MCX5466854.1"/>
    </source>
</evidence>
<dbReference type="InterPro" id="IPR005119">
    <property type="entry name" value="LysR_subst-bd"/>
</dbReference>
<dbReference type="Proteomes" id="UP001146019">
    <property type="component" value="Unassembled WGS sequence"/>
</dbReference>
<protein>
    <submittedName>
        <fullName evidence="6">LysR family transcriptional regulator</fullName>
    </submittedName>
</protein>
<dbReference type="GO" id="GO:0043565">
    <property type="term" value="F:sequence-specific DNA binding"/>
    <property type="evidence" value="ECO:0007669"/>
    <property type="project" value="TreeGrafter"/>
</dbReference>
<keyword evidence="4" id="KW-0804">Transcription</keyword>
<name>A0A9X3IH23_9GAMM</name>
<dbReference type="InterPro" id="IPR036390">
    <property type="entry name" value="WH_DNA-bd_sf"/>
</dbReference>
<dbReference type="PROSITE" id="PS50931">
    <property type="entry name" value="HTH_LYSR"/>
    <property type="match status" value="1"/>
</dbReference>
<feature type="domain" description="HTH lysR-type" evidence="5">
    <location>
        <begin position="2"/>
        <end position="58"/>
    </location>
</feature>
<keyword evidence="7" id="KW-1185">Reference proteome</keyword>
<dbReference type="InterPro" id="IPR036388">
    <property type="entry name" value="WH-like_DNA-bd_sf"/>
</dbReference>
<gene>
    <name evidence="6" type="ORF">OSH00_03765</name>
</gene>
<dbReference type="Pfam" id="PF00126">
    <property type="entry name" value="HTH_1"/>
    <property type="match status" value="1"/>
</dbReference>
<dbReference type="PANTHER" id="PTHR30537">
    <property type="entry name" value="HTH-TYPE TRANSCRIPTIONAL REGULATOR"/>
    <property type="match status" value="1"/>
</dbReference>
<dbReference type="RefSeq" id="WP_266129310.1">
    <property type="nucleotide sequence ID" value="NZ_JAPKMY010000002.1"/>
</dbReference>
<sequence>MLKWDQLRIILAISREGSFSKAAKTLEIDHTTVSRHLDSLEKELGILFNRRTNGVFPTLLGLETIAIAEKIEAEINSLLRHRDSTELQLTGTVRLTTTPFFSANLFAPALNDFFETHPGLKVELIGDNQNLDLSRREADVAVRFSRPTNKRLVIRSLGRIAFAFYALKTDLRSFEAQSFLSYDEASAHYSLQKYIDKVVSEEKIILRSNSTQVLLESTYTGAGCTLLPCFIGDTNSRLRRVPGPNAMEIMTLWLTYHEDLRNSSKLQAVIEFIDQIIAKHRSGFIPHDFPFEIE</sequence>
<reference evidence="6" key="1">
    <citation type="submission" date="2022-11" db="EMBL/GenBank/DDBJ databases">
        <title>Biodiversity and phylogenetic relationships of bacteria.</title>
        <authorList>
            <person name="Machado R.A.R."/>
            <person name="Bhat A."/>
            <person name="Loulou A."/>
            <person name="Kallel S."/>
        </authorList>
    </citation>
    <scope>NUCLEOTIDE SEQUENCE</scope>
    <source>
        <strain evidence="6">A-IN1</strain>
    </source>
</reference>
<dbReference type="GO" id="GO:0003700">
    <property type="term" value="F:DNA-binding transcription factor activity"/>
    <property type="evidence" value="ECO:0007669"/>
    <property type="project" value="InterPro"/>
</dbReference>
<organism evidence="6 7">
    <name type="scientific">Acinetobacter nematophilus</name>
    <dbReference type="NCBI Taxonomy" id="2994642"/>
    <lineage>
        <taxon>Bacteria</taxon>
        <taxon>Pseudomonadati</taxon>
        <taxon>Pseudomonadota</taxon>
        <taxon>Gammaproteobacteria</taxon>
        <taxon>Moraxellales</taxon>
        <taxon>Moraxellaceae</taxon>
        <taxon>Acinetobacter</taxon>
    </lineage>
</organism>
<dbReference type="GO" id="GO:0006351">
    <property type="term" value="P:DNA-templated transcription"/>
    <property type="evidence" value="ECO:0007669"/>
    <property type="project" value="TreeGrafter"/>
</dbReference>
<accession>A0A9X3IH23</accession>
<dbReference type="InterPro" id="IPR000847">
    <property type="entry name" value="LysR_HTH_N"/>
</dbReference>
<evidence type="ECO:0000256" key="4">
    <source>
        <dbReference type="ARBA" id="ARBA00023163"/>
    </source>
</evidence>
<keyword evidence="3" id="KW-0238">DNA-binding</keyword>
<evidence type="ECO:0000256" key="3">
    <source>
        <dbReference type="ARBA" id="ARBA00023125"/>
    </source>
</evidence>
<comment type="caution">
    <text evidence="6">The sequence shown here is derived from an EMBL/GenBank/DDBJ whole genome shotgun (WGS) entry which is preliminary data.</text>
</comment>
<dbReference type="SUPFAM" id="SSF46785">
    <property type="entry name" value="Winged helix' DNA-binding domain"/>
    <property type="match status" value="1"/>
</dbReference>
<dbReference type="InterPro" id="IPR058163">
    <property type="entry name" value="LysR-type_TF_proteobact-type"/>
</dbReference>
<comment type="similarity">
    <text evidence="1">Belongs to the LysR transcriptional regulatory family.</text>
</comment>
<dbReference type="Gene3D" id="3.40.190.290">
    <property type="match status" value="1"/>
</dbReference>
<keyword evidence="2" id="KW-0805">Transcription regulation</keyword>
<dbReference type="Gene3D" id="1.10.10.10">
    <property type="entry name" value="Winged helix-like DNA-binding domain superfamily/Winged helix DNA-binding domain"/>
    <property type="match status" value="1"/>
</dbReference>
<proteinExistence type="inferred from homology"/>
<dbReference type="EMBL" id="JAPKMY010000002">
    <property type="protein sequence ID" value="MCX5466854.1"/>
    <property type="molecule type" value="Genomic_DNA"/>
</dbReference>
<dbReference type="Pfam" id="PF03466">
    <property type="entry name" value="LysR_substrate"/>
    <property type="match status" value="1"/>
</dbReference>
<dbReference type="SUPFAM" id="SSF53850">
    <property type="entry name" value="Periplasmic binding protein-like II"/>
    <property type="match status" value="1"/>
</dbReference>
<evidence type="ECO:0000256" key="1">
    <source>
        <dbReference type="ARBA" id="ARBA00009437"/>
    </source>
</evidence>
<evidence type="ECO:0000313" key="7">
    <source>
        <dbReference type="Proteomes" id="UP001146019"/>
    </source>
</evidence>